<protein>
    <recommendedName>
        <fullName evidence="3">Fimbrillin-like protein</fullName>
    </recommendedName>
</protein>
<reference evidence="1" key="1">
    <citation type="submission" date="2020-06" db="EMBL/GenBank/DDBJ databases">
        <authorList>
            <person name="Dong N."/>
        </authorList>
    </citation>
    <scope>NUCLEOTIDE SEQUENCE</scope>
    <source>
        <strain evidence="1">R1692</strain>
    </source>
</reference>
<dbReference type="Proteomes" id="UP001170954">
    <property type="component" value="Unassembled WGS sequence"/>
</dbReference>
<reference evidence="1" key="2">
    <citation type="journal article" date="2022" name="Sci. Total Environ.">
        <title>Prevalence, transmission, and molecular epidemiology of tet(X)-positive bacteria among humans, animals, and environmental niches in China: An epidemiological, and genomic-based study.</title>
        <authorList>
            <person name="Dong N."/>
            <person name="Zeng Y."/>
            <person name="Cai C."/>
            <person name="Sun C."/>
            <person name="Lu J."/>
            <person name="Liu C."/>
            <person name="Zhou H."/>
            <person name="Sun Q."/>
            <person name="Shu L."/>
            <person name="Wang H."/>
            <person name="Wang Y."/>
            <person name="Wang S."/>
            <person name="Wu C."/>
            <person name="Chan E.W."/>
            <person name="Chen G."/>
            <person name="Shen Z."/>
            <person name="Chen S."/>
            <person name="Zhang R."/>
        </authorList>
    </citation>
    <scope>NUCLEOTIDE SEQUENCE</scope>
    <source>
        <strain evidence="1">R1692</strain>
    </source>
</reference>
<organism evidence="1 2">
    <name type="scientific">Sphingobacterium hotanense</name>
    <dbReference type="NCBI Taxonomy" id="649196"/>
    <lineage>
        <taxon>Bacteria</taxon>
        <taxon>Pseudomonadati</taxon>
        <taxon>Bacteroidota</taxon>
        <taxon>Sphingobacteriia</taxon>
        <taxon>Sphingobacteriales</taxon>
        <taxon>Sphingobacteriaceae</taxon>
        <taxon>Sphingobacterium</taxon>
    </lineage>
</organism>
<sequence length="552" mass="60705">MNKVNKTLFLSVIAFLTFGISSCQKDVINENIEPGKAYIELNLAEDFLAGDDFQFETKASTRATAINPVVSDTTMKFGEHMVDVQLIDTKLEDMKLNRPGSGSGGGIKAAAVSQINRIAIGTHYRMIAFDNNGNYVTERAYVHGSEAIQDSMKLDAGKTYSFIVYSFGSTTTEPATVTYENGVKTFDNVQLTNVNQDLMVYVLKNKTLVYGTNRLDVVMKHKFSLITTTIEMGSNMNGFITALGNVKFNNVSSSANYKFATGGISYNNQNYGSAPVSFPDLGAGLRTVTSHSTLVINPAATDKSLSFGTFAMDDESKTNYSVPNIKVTPGHKYNLILKFRTCTQEVKIADDVLNWNYKENSNQTGVIGPGNVTIPNGQLLTKSFTAPASNYGFTFDFLQLDNAFNMKINGHWMVLDEDEEQIQFQTYNNTANNEGVITRNIEFIDGSEYSDKSGSANWNKWKIPPIWDLKATSYNTPIIRVSISKTGAISILGSKSSNGPLVQLRLRNKARFNPAIVWNTAGDNVIEINQKVSNNTIVIGRGYGKAKISCTQ</sequence>
<dbReference type="PROSITE" id="PS51257">
    <property type="entry name" value="PROKAR_LIPOPROTEIN"/>
    <property type="match status" value="1"/>
</dbReference>
<name>A0ABT7NSF0_9SPHI</name>
<proteinExistence type="predicted"/>
<dbReference type="EMBL" id="JACAGK010000077">
    <property type="protein sequence ID" value="MDM1050189.1"/>
    <property type="molecule type" value="Genomic_DNA"/>
</dbReference>
<comment type="caution">
    <text evidence="1">The sequence shown here is derived from an EMBL/GenBank/DDBJ whole genome shotgun (WGS) entry which is preliminary data.</text>
</comment>
<keyword evidence="2" id="KW-1185">Reference proteome</keyword>
<accession>A0ABT7NSF0</accession>
<evidence type="ECO:0008006" key="3">
    <source>
        <dbReference type="Google" id="ProtNLM"/>
    </source>
</evidence>
<dbReference type="RefSeq" id="WP_286652326.1">
    <property type="nucleotide sequence ID" value="NZ_JACAGK010000077.1"/>
</dbReference>
<evidence type="ECO:0000313" key="1">
    <source>
        <dbReference type="EMBL" id="MDM1050189.1"/>
    </source>
</evidence>
<evidence type="ECO:0000313" key="2">
    <source>
        <dbReference type="Proteomes" id="UP001170954"/>
    </source>
</evidence>
<gene>
    <name evidence="1" type="ORF">HX018_18280</name>
</gene>